<evidence type="ECO:0000256" key="3">
    <source>
        <dbReference type="ARBA" id="ARBA00022630"/>
    </source>
</evidence>
<evidence type="ECO:0000256" key="5">
    <source>
        <dbReference type="ARBA" id="ARBA00022857"/>
    </source>
</evidence>
<sequence length="209" mass="24334">MHIFNSENNNFTEKINCMFKEDINEIIKNRRSVFPAQYNDKPVSDAFIKLVLENANQAPTHRLTQPWRFKVLQGDAKDRLGVFLSNTYTDITSNQDFSPFKFNKIIKNCKSSSVIIAICMQRDLKERVPEWEEIASTAMAVQNMWLTCSANGIGCYWSSPKLIEYMDGFFDFEEGERCLGFFYLGNHDKDIELVSKREPIESKVDWLDK</sequence>
<evidence type="ECO:0000259" key="8">
    <source>
        <dbReference type="Pfam" id="PF00881"/>
    </source>
</evidence>
<accession>A0A918N2U6</accession>
<keyword evidence="7" id="KW-0520">NAD</keyword>
<keyword evidence="5" id="KW-0521">NADP</keyword>
<gene>
    <name evidence="9" type="ORF">GCM10007384_04190</name>
</gene>
<reference evidence="9 10" key="1">
    <citation type="journal article" date="2014" name="Int. J. Syst. Evol. Microbiol.">
        <title>Complete genome sequence of Corynebacterium casei LMG S-19264T (=DSM 44701T), isolated from a smear-ripened cheese.</title>
        <authorList>
            <consortium name="US DOE Joint Genome Institute (JGI-PGF)"/>
            <person name="Walter F."/>
            <person name="Albersmeier A."/>
            <person name="Kalinowski J."/>
            <person name="Ruckert C."/>
        </authorList>
    </citation>
    <scope>NUCLEOTIDE SEQUENCE [LARGE SCALE GENOMIC DNA]</scope>
    <source>
        <strain evidence="9 10">KCTC 12285</strain>
    </source>
</reference>
<keyword evidence="6" id="KW-0560">Oxidoreductase</keyword>
<evidence type="ECO:0000256" key="7">
    <source>
        <dbReference type="ARBA" id="ARBA00023027"/>
    </source>
</evidence>
<dbReference type="EMBL" id="BMWS01000002">
    <property type="protein sequence ID" value="GGX05654.1"/>
    <property type="molecule type" value="Genomic_DNA"/>
</dbReference>
<protein>
    <recommendedName>
        <fullName evidence="8">Nitroreductase domain-containing protein</fullName>
    </recommendedName>
</protein>
<dbReference type="InterPro" id="IPR000415">
    <property type="entry name" value="Nitroreductase-like"/>
</dbReference>
<organism evidence="9 10">
    <name type="scientific">Aquimarina muelleri</name>
    <dbReference type="NCBI Taxonomy" id="279356"/>
    <lineage>
        <taxon>Bacteria</taxon>
        <taxon>Pseudomonadati</taxon>
        <taxon>Bacteroidota</taxon>
        <taxon>Flavobacteriia</taxon>
        <taxon>Flavobacteriales</taxon>
        <taxon>Flavobacteriaceae</taxon>
        <taxon>Aquimarina</taxon>
    </lineage>
</organism>
<evidence type="ECO:0000256" key="6">
    <source>
        <dbReference type="ARBA" id="ARBA00023002"/>
    </source>
</evidence>
<dbReference type="AlphaFoldDB" id="A0A918N2U6"/>
<dbReference type="CDD" id="cd02135">
    <property type="entry name" value="YdjA-like"/>
    <property type="match status" value="1"/>
</dbReference>
<dbReference type="InterPro" id="IPR026021">
    <property type="entry name" value="YdjA-like"/>
</dbReference>
<dbReference type="InterPro" id="IPR052530">
    <property type="entry name" value="NAD(P)H_nitroreductase"/>
</dbReference>
<name>A0A918N2U6_9FLAO</name>
<keyword evidence="3" id="KW-0285">Flavoprotein</keyword>
<dbReference type="Pfam" id="PF00881">
    <property type="entry name" value="Nitroreductase"/>
    <property type="match status" value="1"/>
</dbReference>
<feature type="domain" description="Nitroreductase" evidence="8">
    <location>
        <begin position="27"/>
        <end position="185"/>
    </location>
</feature>
<evidence type="ECO:0000256" key="1">
    <source>
        <dbReference type="ARBA" id="ARBA00001917"/>
    </source>
</evidence>
<evidence type="ECO:0000313" key="9">
    <source>
        <dbReference type="EMBL" id="GGX05654.1"/>
    </source>
</evidence>
<dbReference type="PANTHER" id="PTHR43821">
    <property type="entry name" value="NAD(P)H NITROREDUCTASE YDJA-RELATED"/>
    <property type="match status" value="1"/>
</dbReference>
<dbReference type="Gene3D" id="3.40.109.10">
    <property type="entry name" value="NADH Oxidase"/>
    <property type="match status" value="1"/>
</dbReference>
<keyword evidence="4" id="KW-0288">FMN</keyword>
<comment type="caution">
    <text evidence="9">The sequence shown here is derived from an EMBL/GenBank/DDBJ whole genome shotgun (WGS) entry which is preliminary data.</text>
</comment>
<dbReference type="GO" id="GO:0016491">
    <property type="term" value="F:oxidoreductase activity"/>
    <property type="evidence" value="ECO:0007669"/>
    <property type="project" value="UniProtKB-KW"/>
</dbReference>
<dbReference type="SUPFAM" id="SSF55469">
    <property type="entry name" value="FMN-dependent nitroreductase-like"/>
    <property type="match status" value="1"/>
</dbReference>
<proteinExistence type="inferred from homology"/>
<evidence type="ECO:0000313" key="10">
    <source>
        <dbReference type="Proteomes" id="UP000601108"/>
    </source>
</evidence>
<dbReference type="PANTHER" id="PTHR43821:SF1">
    <property type="entry name" value="NAD(P)H NITROREDUCTASE YDJA-RELATED"/>
    <property type="match status" value="1"/>
</dbReference>
<keyword evidence="10" id="KW-1185">Reference proteome</keyword>
<dbReference type="Proteomes" id="UP000601108">
    <property type="component" value="Unassembled WGS sequence"/>
</dbReference>
<evidence type="ECO:0000256" key="2">
    <source>
        <dbReference type="ARBA" id="ARBA00007118"/>
    </source>
</evidence>
<dbReference type="InterPro" id="IPR029479">
    <property type="entry name" value="Nitroreductase"/>
</dbReference>
<comment type="similarity">
    <text evidence="2">Belongs to the nitroreductase family.</text>
</comment>
<evidence type="ECO:0000256" key="4">
    <source>
        <dbReference type="ARBA" id="ARBA00022643"/>
    </source>
</evidence>
<comment type="cofactor">
    <cofactor evidence="1">
        <name>FMN</name>
        <dbReference type="ChEBI" id="CHEBI:58210"/>
    </cofactor>
</comment>